<organism evidence="14 15">
    <name type="scientific">Sphingomonas parva</name>
    <dbReference type="NCBI Taxonomy" id="2555898"/>
    <lineage>
        <taxon>Bacteria</taxon>
        <taxon>Pseudomonadati</taxon>
        <taxon>Pseudomonadota</taxon>
        <taxon>Alphaproteobacteria</taxon>
        <taxon>Sphingomonadales</taxon>
        <taxon>Sphingomonadaceae</taxon>
        <taxon>Sphingomonas</taxon>
    </lineage>
</organism>
<comment type="similarity">
    <text evidence="2">Belongs to the fatty acid desaturase type 2 family.</text>
</comment>
<comment type="subcellular location">
    <subcellularLocation>
        <location evidence="1">Membrane</location>
        <topology evidence="1">Multi-pass membrane protein</topology>
    </subcellularLocation>
</comment>
<dbReference type="GO" id="GO:0006633">
    <property type="term" value="P:fatty acid biosynthetic process"/>
    <property type="evidence" value="ECO:0007669"/>
    <property type="project" value="UniProtKB-KW"/>
</dbReference>
<feature type="transmembrane region" description="Helical" evidence="12">
    <location>
        <begin position="182"/>
        <end position="203"/>
    </location>
</feature>
<evidence type="ECO:0000256" key="8">
    <source>
        <dbReference type="ARBA" id="ARBA00023004"/>
    </source>
</evidence>
<keyword evidence="6 12" id="KW-1133">Transmembrane helix</keyword>
<evidence type="ECO:0000256" key="12">
    <source>
        <dbReference type="SAM" id="Phobius"/>
    </source>
</evidence>
<evidence type="ECO:0000256" key="11">
    <source>
        <dbReference type="ARBA" id="ARBA00023160"/>
    </source>
</evidence>
<evidence type="ECO:0000256" key="7">
    <source>
        <dbReference type="ARBA" id="ARBA00023002"/>
    </source>
</evidence>
<feature type="transmembrane region" description="Helical" evidence="12">
    <location>
        <begin position="93"/>
        <end position="112"/>
    </location>
</feature>
<dbReference type="Proteomes" id="UP000298213">
    <property type="component" value="Unassembled WGS sequence"/>
</dbReference>
<dbReference type="PANTHER" id="PTHR11351:SF31">
    <property type="entry name" value="DESATURASE 1, ISOFORM A-RELATED"/>
    <property type="match status" value="1"/>
</dbReference>
<dbReference type="Pfam" id="PF00487">
    <property type="entry name" value="FA_desaturase"/>
    <property type="match status" value="1"/>
</dbReference>
<dbReference type="GO" id="GO:0016717">
    <property type="term" value="F:oxidoreductase activity, acting on paired donors, with oxidation of a pair of donors resulting in the reduction of molecular oxygen to two molecules of water"/>
    <property type="evidence" value="ECO:0007669"/>
    <property type="project" value="InterPro"/>
</dbReference>
<keyword evidence="9" id="KW-0443">Lipid metabolism</keyword>
<proteinExistence type="inferred from homology"/>
<dbReference type="InterPro" id="IPR005804">
    <property type="entry name" value="FA_desaturase_dom"/>
</dbReference>
<keyword evidence="4 12" id="KW-0812">Transmembrane</keyword>
<evidence type="ECO:0000313" key="15">
    <source>
        <dbReference type="Proteomes" id="UP000298213"/>
    </source>
</evidence>
<name>A0A4Y8ZYB5_9SPHN</name>
<feature type="transmembrane region" description="Helical" evidence="12">
    <location>
        <begin position="43"/>
        <end position="72"/>
    </location>
</feature>
<evidence type="ECO:0000256" key="6">
    <source>
        <dbReference type="ARBA" id="ARBA00022989"/>
    </source>
</evidence>
<keyword evidence="10 12" id="KW-0472">Membrane</keyword>
<evidence type="ECO:0000256" key="9">
    <source>
        <dbReference type="ARBA" id="ARBA00023098"/>
    </source>
</evidence>
<keyword evidence="3" id="KW-0444">Lipid biosynthesis</keyword>
<keyword evidence="8" id="KW-0408">Iron</keyword>
<comment type="caution">
    <text evidence="14">The sequence shown here is derived from an EMBL/GenBank/DDBJ whole genome shotgun (WGS) entry which is preliminary data.</text>
</comment>
<evidence type="ECO:0000259" key="13">
    <source>
        <dbReference type="Pfam" id="PF00487"/>
    </source>
</evidence>
<keyword evidence="5" id="KW-0276">Fatty acid metabolism</keyword>
<gene>
    <name evidence="14" type="ORF">E2493_01375</name>
</gene>
<dbReference type="InterPro" id="IPR015876">
    <property type="entry name" value="Acyl-CoA_DS"/>
</dbReference>
<dbReference type="AlphaFoldDB" id="A0A4Y8ZYB5"/>
<evidence type="ECO:0000256" key="3">
    <source>
        <dbReference type="ARBA" id="ARBA00022516"/>
    </source>
</evidence>
<dbReference type="OrthoDB" id="19906at2"/>
<feature type="domain" description="Fatty acid desaturase" evidence="13">
    <location>
        <begin position="56"/>
        <end position="262"/>
    </location>
</feature>
<evidence type="ECO:0000313" key="14">
    <source>
        <dbReference type="EMBL" id="TFI59929.1"/>
    </source>
</evidence>
<dbReference type="GO" id="GO:0016020">
    <property type="term" value="C:membrane"/>
    <property type="evidence" value="ECO:0007669"/>
    <property type="project" value="UniProtKB-SubCell"/>
</dbReference>
<keyword evidence="11" id="KW-0275">Fatty acid biosynthesis</keyword>
<protein>
    <submittedName>
        <fullName evidence="14">Acyl-CoA desaturase</fullName>
    </submittedName>
</protein>
<keyword evidence="7" id="KW-0560">Oxidoreductase</keyword>
<evidence type="ECO:0000256" key="5">
    <source>
        <dbReference type="ARBA" id="ARBA00022832"/>
    </source>
</evidence>
<evidence type="ECO:0000256" key="10">
    <source>
        <dbReference type="ARBA" id="ARBA00023136"/>
    </source>
</evidence>
<reference evidence="14 15" key="1">
    <citation type="submission" date="2019-03" db="EMBL/GenBank/DDBJ databases">
        <title>Genome sequence of Sphingomonas sp. 17J27-24.</title>
        <authorList>
            <person name="Kim M."/>
            <person name="Maeng S."/>
            <person name="Sathiyaraj S."/>
        </authorList>
    </citation>
    <scope>NUCLEOTIDE SEQUENCE [LARGE SCALE GENOMIC DNA]</scope>
    <source>
        <strain evidence="14 15">17J27-24</strain>
    </source>
</reference>
<evidence type="ECO:0000256" key="4">
    <source>
        <dbReference type="ARBA" id="ARBA00022692"/>
    </source>
</evidence>
<accession>A0A4Y8ZYB5</accession>
<dbReference type="CDD" id="cd03505">
    <property type="entry name" value="Delta9-FADS-like"/>
    <property type="match status" value="1"/>
</dbReference>
<dbReference type="PANTHER" id="PTHR11351">
    <property type="entry name" value="ACYL-COA DESATURASE"/>
    <property type="match status" value="1"/>
</dbReference>
<evidence type="ECO:0000256" key="1">
    <source>
        <dbReference type="ARBA" id="ARBA00004141"/>
    </source>
</evidence>
<dbReference type="EMBL" id="SPDV01000002">
    <property type="protein sequence ID" value="TFI59929.1"/>
    <property type="molecule type" value="Genomic_DNA"/>
</dbReference>
<keyword evidence="15" id="KW-1185">Reference proteome</keyword>
<evidence type="ECO:0000256" key="2">
    <source>
        <dbReference type="ARBA" id="ARBA00008749"/>
    </source>
</evidence>
<sequence>MSVAGGAAAGAFKVNSLTGLEQASPVAGRVRWDPPRSLWNGGMLAAALVLAPLTFSWGAFLIFLATAGVTLCAGHSVGFHRRLIHRSFEAPKWVDRVLMWLGTAVGIGGPIWTIRLHDSRDWAQRQPDCHWFLRHGKPWLIDGFYYLHFRLELARPPAFAPGPVADDPFYRFLDRTWMQQQLPIAALLWLGGGLPWLVWGVFVRVSACTTMHWCISYFAHTGAPDDWSVDGAVIQASNVALLAIPTMGESWHGNHHAFPSSARHGLYPGQIDLGYRFVQLLERLGLAWDVKLPTNLPPRRGLTPLTSRALSAVSPEQAELTAARTVA</sequence>